<sequence>MEESISGFKIRGDWGDVVEHGERITAALREAGAHDAEIDVGSQYADAFAEWDEWRPKTHERLDSDVSEKTAEQARVEEGKGEKAGKGPDDDIKTAGEKLSESYKALEEDEADEAVDNWRRSIDYVARAADSAGRKAIRRVEDTVYQRVMTQLAPYYFDNELISANVQQSGRGNGGEEFVFEVNVNDDDLKERVSNTLADLDDEVDRWHVETEKDTETVEAAEGVEPPPEPEDSSRSTTT</sequence>
<feature type="region of interest" description="Disordered" evidence="1">
    <location>
        <begin position="203"/>
        <end position="239"/>
    </location>
</feature>
<feature type="region of interest" description="Disordered" evidence="1">
    <location>
        <begin position="59"/>
        <end position="96"/>
    </location>
</feature>
<feature type="compositionally biased region" description="Basic and acidic residues" evidence="1">
    <location>
        <begin position="205"/>
        <end position="216"/>
    </location>
</feature>
<evidence type="ECO:0000313" key="3">
    <source>
        <dbReference type="Proteomes" id="UP001595846"/>
    </source>
</evidence>
<dbReference type="RefSeq" id="WP_256533148.1">
    <property type="nucleotide sequence ID" value="NZ_CP101824.1"/>
</dbReference>
<name>A0ABD5NS98_9EURY</name>
<dbReference type="Proteomes" id="UP001595846">
    <property type="component" value="Unassembled WGS sequence"/>
</dbReference>
<organism evidence="2 3">
    <name type="scientific">Halovivax cerinus</name>
    <dbReference type="NCBI Taxonomy" id="1487865"/>
    <lineage>
        <taxon>Archaea</taxon>
        <taxon>Methanobacteriati</taxon>
        <taxon>Methanobacteriota</taxon>
        <taxon>Stenosarchaea group</taxon>
        <taxon>Halobacteria</taxon>
        <taxon>Halobacteriales</taxon>
        <taxon>Natrialbaceae</taxon>
        <taxon>Halovivax</taxon>
    </lineage>
</organism>
<dbReference type="Pfam" id="PF19146">
    <property type="entry name" value="DUF5828"/>
    <property type="match status" value="1"/>
</dbReference>
<dbReference type="AlphaFoldDB" id="A0ABD5NS98"/>
<protein>
    <submittedName>
        <fullName evidence="2">DUF5828 family protein</fullName>
    </submittedName>
</protein>
<proteinExistence type="predicted"/>
<dbReference type="GeneID" id="73902260"/>
<reference evidence="2 3" key="1">
    <citation type="journal article" date="2019" name="Int. J. Syst. Evol. Microbiol.">
        <title>The Global Catalogue of Microorganisms (GCM) 10K type strain sequencing project: providing services to taxonomists for standard genome sequencing and annotation.</title>
        <authorList>
            <consortium name="The Broad Institute Genomics Platform"/>
            <consortium name="The Broad Institute Genome Sequencing Center for Infectious Disease"/>
            <person name="Wu L."/>
            <person name="Ma J."/>
        </authorList>
    </citation>
    <scope>NUCLEOTIDE SEQUENCE [LARGE SCALE GENOMIC DNA]</scope>
    <source>
        <strain evidence="2 3">IBRC-M 10256</strain>
    </source>
</reference>
<dbReference type="EMBL" id="JBHSAQ010000013">
    <property type="protein sequence ID" value="MFC3959635.1"/>
    <property type="molecule type" value="Genomic_DNA"/>
</dbReference>
<evidence type="ECO:0000313" key="2">
    <source>
        <dbReference type="EMBL" id="MFC3959635.1"/>
    </source>
</evidence>
<accession>A0ABD5NS98</accession>
<keyword evidence="3" id="KW-1185">Reference proteome</keyword>
<evidence type="ECO:0000256" key="1">
    <source>
        <dbReference type="SAM" id="MobiDB-lite"/>
    </source>
</evidence>
<gene>
    <name evidence="2" type="ORF">ACFOUR_14825</name>
</gene>
<dbReference type="InterPro" id="IPR043868">
    <property type="entry name" value="DUF5828"/>
</dbReference>
<comment type="caution">
    <text evidence="2">The sequence shown here is derived from an EMBL/GenBank/DDBJ whole genome shotgun (WGS) entry which is preliminary data.</text>
</comment>